<evidence type="ECO:0000313" key="1">
    <source>
        <dbReference type="EMBL" id="KAF2723731.1"/>
    </source>
</evidence>
<name>A0A9P4QF38_9PEZI</name>
<proteinExistence type="predicted"/>
<reference evidence="1" key="1">
    <citation type="journal article" date="2020" name="Stud. Mycol.">
        <title>101 Dothideomycetes genomes: a test case for predicting lifestyles and emergence of pathogens.</title>
        <authorList>
            <person name="Haridas S."/>
            <person name="Albert R."/>
            <person name="Binder M."/>
            <person name="Bloem J."/>
            <person name="Labutti K."/>
            <person name="Salamov A."/>
            <person name="Andreopoulos B."/>
            <person name="Baker S."/>
            <person name="Barry K."/>
            <person name="Bills G."/>
            <person name="Bluhm B."/>
            <person name="Cannon C."/>
            <person name="Castanera R."/>
            <person name="Culley D."/>
            <person name="Daum C."/>
            <person name="Ezra D."/>
            <person name="Gonzalez J."/>
            <person name="Henrissat B."/>
            <person name="Kuo A."/>
            <person name="Liang C."/>
            <person name="Lipzen A."/>
            <person name="Lutzoni F."/>
            <person name="Magnuson J."/>
            <person name="Mondo S."/>
            <person name="Nolan M."/>
            <person name="Ohm R."/>
            <person name="Pangilinan J."/>
            <person name="Park H.-J."/>
            <person name="Ramirez L."/>
            <person name="Alfaro M."/>
            <person name="Sun H."/>
            <person name="Tritt A."/>
            <person name="Yoshinaga Y."/>
            <person name="Zwiers L.-H."/>
            <person name="Turgeon B."/>
            <person name="Goodwin S."/>
            <person name="Spatafora J."/>
            <person name="Crous P."/>
            <person name="Grigoriev I."/>
        </authorList>
    </citation>
    <scope>NUCLEOTIDE SEQUENCE</scope>
    <source>
        <strain evidence="1">CBS 116435</strain>
    </source>
</reference>
<dbReference type="AlphaFoldDB" id="A0A9P4QF38"/>
<dbReference type="OrthoDB" id="5413827at2759"/>
<dbReference type="EMBL" id="MU003775">
    <property type="protein sequence ID" value="KAF2723731.1"/>
    <property type="molecule type" value="Genomic_DNA"/>
</dbReference>
<organism evidence="1 2">
    <name type="scientific">Polychaeton citri CBS 116435</name>
    <dbReference type="NCBI Taxonomy" id="1314669"/>
    <lineage>
        <taxon>Eukaryota</taxon>
        <taxon>Fungi</taxon>
        <taxon>Dikarya</taxon>
        <taxon>Ascomycota</taxon>
        <taxon>Pezizomycotina</taxon>
        <taxon>Dothideomycetes</taxon>
        <taxon>Dothideomycetidae</taxon>
        <taxon>Capnodiales</taxon>
        <taxon>Capnodiaceae</taxon>
        <taxon>Polychaeton</taxon>
    </lineage>
</organism>
<keyword evidence="2" id="KW-1185">Reference proteome</keyword>
<comment type="caution">
    <text evidence="1">The sequence shown here is derived from an EMBL/GenBank/DDBJ whole genome shotgun (WGS) entry which is preliminary data.</text>
</comment>
<dbReference type="Proteomes" id="UP000799441">
    <property type="component" value="Unassembled WGS sequence"/>
</dbReference>
<gene>
    <name evidence="1" type="ORF">K431DRAFT_292411</name>
</gene>
<sequence>MNYSQLAKLPQEIRDEIYKALPLHLNTVSDGSSEPVKIFIHDDGSLTMRNLPRNYLILNSVCRAIRYQSRRLFFAFNSVVCTLPNNPNINFDSIDITTCLQQWFGNSVLEKMRLVHLRIKTADDLTTDQRFNEENIPYCEPILLFQYDQQSVHMTNAFTNLWRQVLKLKQHIHTHAELHVKIKIEVAQQLNVDVPCLMPIEVPVHDRAEAMKLFDDLQFREYGAIAGAFVDCDQTIKRLYKDYLDNHVFRPEVEMLKAKGVKLTKVQKHLIFT</sequence>
<accession>A0A9P4QF38</accession>
<evidence type="ECO:0000313" key="2">
    <source>
        <dbReference type="Proteomes" id="UP000799441"/>
    </source>
</evidence>
<evidence type="ECO:0008006" key="3">
    <source>
        <dbReference type="Google" id="ProtNLM"/>
    </source>
</evidence>
<protein>
    <recommendedName>
        <fullName evidence="3">F-box domain-containing protein</fullName>
    </recommendedName>
</protein>